<dbReference type="PANTHER" id="PTHR47032">
    <property type="entry name" value="UDP-D-XYLOSE:L-FUCOSE ALPHA-1,3-D-XYLOSYLTRANSFERASE-RELATED"/>
    <property type="match status" value="1"/>
</dbReference>
<feature type="transmembrane region" description="Helical" evidence="1">
    <location>
        <begin position="20"/>
        <end position="39"/>
    </location>
</feature>
<dbReference type="EMBL" id="HG002009">
    <property type="protein sequence ID" value="CDF39175.1"/>
    <property type="molecule type" value="Genomic_DNA"/>
</dbReference>
<dbReference type="RefSeq" id="XP_005719086.1">
    <property type="nucleotide sequence ID" value="XM_005719029.1"/>
</dbReference>
<dbReference type="GeneID" id="17326804"/>
<reference evidence="4" key="1">
    <citation type="journal article" date="2013" name="Proc. Natl. Acad. Sci. U.S.A.">
        <title>Genome structure and metabolic features in the red seaweed Chondrus crispus shed light on evolution of the Archaeplastida.</title>
        <authorList>
            <person name="Collen J."/>
            <person name="Porcel B."/>
            <person name="Carre W."/>
            <person name="Ball S.G."/>
            <person name="Chaparro C."/>
            <person name="Tonon T."/>
            <person name="Barbeyron T."/>
            <person name="Michel G."/>
            <person name="Noel B."/>
            <person name="Valentin K."/>
            <person name="Elias M."/>
            <person name="Artiguenave F."/>
            <person name="Arun A."/>
            <person name="Aury J.M."/>
            <person name="Barbosa-Neto J.F."/>
            <person name="Bothwell J.H."/>
            <person name="Bouget F.Y."/>
            <person name="Brillet L."/>
            <person name="Cabello-Hurtado F."/>
            <person name="Capella-Gutierrez S."/>
            <person name="Charrier B."/>
            <person name="Cladiere L."/>
            <person name="Cock J.M."/>
            <person name="Coelho S.M."/>
            <person name="Colleoni C."/>
            <person name="Czjzek M."/>
            <person name="Da Silva C."/>
            <person name="Delage L."/>
            <person name="Denoeud F."/>
            <person name="Deschamps P."/>
            <person name="Dittami S.M."/>
            <person name="Gabaldon T."/>
            <person name="Gachon C.M."/>
            <person name="Groisillier A."/>
            <person name="Herve C."/>
            <person name="Jabbari K."/>
            <person name="Katinka M."/>
            <person name="Kloareg B."/>
            <person name="Kowalczyk N."/>
            <person name="Labadie K."/>
            <person name="Leblanc C."/>
            <person name="Lopez P.J."/>
            <person name="McLachlan D.H."/>
            <person name="Meslet-Cladiere L."/>
            <person name="Moustafa A."/>
            <person name="Nehr Z."/>
            <person name="Nyvall Collen P."/>
            <person name="Panaud O."/>
            <person name="Partensky F."/>
            <person name="Poulain J."/>
            <person name="Rensing S.A."/>
            <person name="Rousvoal S."/>
            <person name="Samson G."/>
            <person name="Symeonidi A."/>
            <person name="Weissenbach J."/>
            <person name="Zambounis A."/>
            <person name="Wincker P."/>
            <person name="Boyen C."/>
        </authorList>
    </citation>
    <scope>NUCLEOTIDE SEQUENCE [LARGE SCALE GENOMIC DNA]</scope>
    <source>
        <strain evidence="4">cv. Stackhouse</strain>
    </source>
</reference>
<proteinExistence type="predicted"/>
<name>R7QP61_CHOCR</name>
<dbReference type="Gramene" id="CDF39175">
    <property type="protein sequence ID" value="CDF39175"/>
    <property type="gene ID" value="CHC_T00009503001"/>
</dbReference>
<keyword evidence="1" id="KW-1133">Transmembrane helix</keyword>
<keyword evidence="1" id="KW-0812">Transmembrane</keyword>
<gene>
    <name evidence="3" type="ORF">CHC_T00009503001</name>
</gene>
<evidence type="ECO:0000256" key="1">
    <source>
        <dbReference type="SAM" id="Phobius"/>
    </source>
</evidence>
<dbReference type="Pfam" id="PF03407">
    <property type="entry name" value="Nucleotid_trans"/>
    <property type="match status" value="1"/>
</dbReference>
<accession>R7QP61</accession>
<dbReference type="PANTHER" id="PTHR47032:SF1">
    <property type="entry name" value="UDP-D-XYLOSE:L-FUCOSE ALPHA-1,3-D-XYLOSYLTRANSFERASE-RELATED"/>
    <property type="match status" value="1"/>
</dbReference>
<keyword evidence="4" id="KW-1185">Reference proteome</keyword>
<keyword evidence="3" id="KW-0808">Transferase</keyword>
<dbReference type="GO" id="GO:0005794">
    <property type="term" value="C:Golgi apparatus"/>
    <property type="evidence" value="ECO:0007669"/>
    <property type="project" value="TreeGrafter"/>
</dbReference>
<organism evidence="3 4">
    <name type="scientific">Chondrus crispus</name>
    <name type="common">Carrageen Irish moss</name>
    <name type="synonym">Polymorpha crispa</name>
    <dbReference type="NCBI Taxonomy" id="2769"/>
    <lineage>
        <taxon>Eukaryota</taxon>
        <taxon>Rhodophyta</taxon>
        <taxon>Florideophyceae</taxon>
        <taxon>Rhodymeniophycidae</taxon>
        <taxon>Gigartinales</taxon>
        <taxon>Gigartinaceae</taxon>
        <taxon>Chondrus</taxon>
    </lineage>
</organism>
<protein>
    <submittedName>
        <fullName evidence="3">Putative glycosyl transferase family GT77 cell wall biosynthesis</fullName>
    </submittedName>
</protein>
<dbReference type="OrthoDB" id="1712432at2759"/>
<evidence type="ECO:0000313" key="4">
    <source>
        <dbReference type="Proteomes" id="UP000012073"/>
    </source>
</evidence>
<sequence>MGDFRFFFRRRHDRGRLFSFAISSTLVLICLACLSTFLFQGKLSRGAGKCKDSWISLPHKSPDVMFISIVASDSIVHSLVGVNELQIEDQNCVYRLYTSSERVHAQFSREYDGLCVLKQKKCAVDVRLQSGMRMWGDITLDDVPKSTAVVFLRDGIKFTTRAMDWLKLAHVGIDKYYTAGGRREYVGAAIGCHGEMSLSPWWSHVVGPLNTTCAFSPSRTGREDMWAFFSQWFKSRRREWISWPHIWEEDMSVPTFRRGESNSKQDRKLIKYSTRVGKNYGYVGNPYLLWERWFTRWAASYTMRVISAESNLGIRLPGAAPGTDKDGISAASDESAKKILSTQYGDSVRIGSVWYEPFDAEFGKRYFEALQSIVAERPTMVSIAVISSQVLELTKSWLCNVKQAGFEPPHIFWITFDKESKTVLDASGVGRTIDITDALSPENMDSVHILDGQPAYWKMMLMRARLIRDLLDRGIDVFLFETDQIWLQDPFIRIGKEVHAGADVVGTLDSEQKIAGSMLLLRALLSTRRLWGEVYHRFRLSYDEMQIETKDIHSQSIVAHDETQLSALLLFERDFTQDFPVALGLLDKQAFVEGSWYTGTYTNEDAKRPVTISNNFVSGAEAKKSQAQEFGHWFLKRDNITCDQVSVRKALRYEFLQMPGRWHKEAEGD</sequence>
<evidence type="ECO:0000259" key="2">
    <source>
        <dbReference type="Pfam" id="PF03407"/>
    </source>
</evidence>
<dbReference type="InterPro" id="IPR005069">
    <property type="entry name" value="Nucl-diP-sugar_transferase"/>
</dbReference>
<dbReference type="InterPro" id="IPR052636">
    <property type="entry name" value="UDP-D-xylose:L-fucose_XylT"/>
</dbReference>
<dbReference type="KEGG" id="ccp:CHC_T00009503001"/>
<dbReference type="AlphaFoldDB" id="R7QP61"/>
<dbReference type="Proteomes" id="UP000012073">
    <property type="component" value="Unassembled WGS sequence"/>
</dbReference>
<dbReference type="GO" id="GO:0016757">
    <property type="term" value="F:glycosyltransferase activity"/>
    <property type="evidence" value="ECO:0007669"/>
    <property type="project" value="TreeGrafter"/>
</dbReference>
<evidence type="ECO:0000313" key="3">
    <source>
        <dbReference type="EMBL" id="CDF39175.1"/>
    </source>
</evidence>
<keyword evidence="1" id="KW-0472">Membrane</keyword>
<feature type="domain" description="Nucleotide-diphospho-sugar transferase" evidence="2">
    <location>
        <begin position="410"/>
        <end position="623"/>
    </location>
</feature>